<dbReference type="RefSeq" id="WP_323277307.1">
    <property type="nucleotide sequence ID" value="NZ_JAYGGQ010000001.1"/>
</dbReference>
<feature type="transmembrane region" description="Helical" evidence="1">
    <location>
        <begin position="249"/>
        <end position="265"/>
    </location>
</feature>
<dbReference type="EMBL" id="JAYGGQ010000001">
    <property type="protein sequence ID" value="MEA5453553.1"/>
    <property type="molecule type" value="Genomic_DNA"/>
</dbReference>
<proteinExistence type="predicted"/>
<feature type="transmembrane region" description="Helical" evidence="1">
    <location>
        <begin position="221"/>
        <end position="242"/>
    </location>
</feature>
<feature type="signal peptide" evidence="2">
    <location>
        <begin position="1"/>
        <end position="31"/>
    </location>
</feature>
<reference evidence="3 4" key="1">
    <citation type="submission" date="2023-12" db="EMBL/GenBank/DDBJ databases">
        <title>Sinomonas terricola sp. nov, isolated from litchi orchard soil in Guangdong, PR China.</title>
        <authorList>
            <person name="Jiaxin W."/>
            <person name="Yang Z."/>
            <person name="Honghui Z."/>
        </authorList>
    </citation>
    <scope>NUCLEOTIDE SEQUENCE [LARGE SCALE GENOMIC DNA]</scope>
    <source>
        <strain evidence="3 4">JGH33</strain>
    </source>
</reference>
<comment type="caution">
    <text evidence="3">The sequence shown here is derived from an EMBL/GenBank/DDBJ whole genome shotgun (WGS) entry which is preliminary data.</text>
</comment>
<keyword evidence="1" id="KW-0472">Membrane</keyword>
<sequence>MVISKKFVAAIGTIGCLSLALLGFNPGAAGAMTESASEPADAMNPRHSSAILEEVEVTSNPLVAEVTSSDKIGRVSATITQPGQITPPISLPTGHQAAVGGRAKDRGLKKLSTAMRDTTIQTSALEDGMQTIIIFDSANAARDVTFKLEVTPNLTPIVRSTGAIDYLDSKGTAVAGLAAPWAIDANGRSVPTTFSLSGTSLVQHVEFDERTAFPVVADPQWWQMGISAAAGAAVGAAVVAAVPGVGPTVGGIVGGCVVGALNAMWDGADFWGGFWGCVSGAALGAVAGMVGSIVKNVLGSRGIGV</sequence>
<protein>
    <recommendedName>
        <fullName evidence="5">Glycine zipper domain-containing protein</fullName>
    </recommendedName>
</protein>
<keyword evidence="1" id="KW-1133">Transmembrane helix</keyword>
<evidence type="ECO:0000313" key="4">
    <source>
        <dbReference type="Proteomes" id="UP001304769"/>
    </source>
</evidence>
<evidence type="ECO:0008006" key="5">
    <source>
        <dbReference type="Google" id="ProtNLM"/>
    </source>
</evidence>
<feature type="transmembrane region" description="Helical" evidence="1">
    <location>
        <begin position="271"/>
        <end position="294"/>
    </location>
</feature>
<evidence type="ECO:0000256" key="2">
    <source>
        <dbReference type="SAM" id="SignalP"/>
    </source>
</evidence>
<dbReference type="Proteomes" id="UP001304769">
    <property type="component" value="Unassembled WGS sequence"/>
</dbReference>
<feature type="chain" id="PRO_5047455887" description="Glycine zipper domain-containing protein" evidence="2">
    <location>
        <begin position="32"/>
        <end position="305"/>
    </location>
</feature>
<keyword evidence="1" id="KW-0812">Transmembrane</keyword>
<name>A0ABU5T1L1_9MICC</name>
<evidence type="ECO:0000256" key="1">
    <source>
        <dbReference type="SAM" id="Phobius"/>
    </source>
</evidence>
<accession>A0ABU5T1L1</accession>
<keyword evidence="4" id="KW-1185">Reference proteome</keyword>
<gene>
    <name evidence="3" type="ORF">SPF06_02340</name>
</gene>
<organism evidence="3 4">
    <name type="scientific">Sinomonas terricola</name>
    <dbReference type="NCBI Taxonomy" id="3110330"/>
    <lineage>
        <taxon>Bacteria</taxon>
        <taxon>Bacillati</taxon>
        <taxon>Actinomycetota</taxon>
        <taxon>Actinomycetes</taxon>
        <taxon>Micrococcales</taxon>
        <taxon>Micrococcaceae</taxon>
        <taxon>Sinomonas</taxon>
    </lineage>
</organism>
<evidence type="ECO:0000313" key="3">
    <source>
        <dbReference type="EMBL" id="MEA5453553.1"/>
    </source>
</evidence>
<keyword evidence="2" id="KW-0732">Signal</keyword>